<evidence type="ECO:0000313" key="3">
    <source>
        <dbReference type="Proteomes" id="UP000001307"/>
    </source>
</evidence>
<feature type="region of interest" description="Disordered" evidence="1">
    <location>
        <begin position="1"/>
        <end position="128"/>
    </location>
</feature>
<organism evidence="2">
    <name type="scientific">Oikopleura dioica</name>
    <name type="common">Tunicate</name>
    <dbReference type="NCBI Taxonomy" id="34765"/>
    <lineage>
        <taxon>Eukaryota</taxon>
        <taxon>Metazoa</taxon>
        <taxon>Chordata</taxon>
        <taxon>Tunicata</taxon>
        <taxon>Appendicularia</taxon>
        <taxon>Copelata</taxon>
        <taxon>Oikopleuridae</taxon>
        <taxon>Oikopleura</taxon>
    </lineage>
</organism>
<dbReference type="Proteomes" id="UP000001307">
    <property type="component" value="Unassembled WGS sequence"/>
</dbReference>
<dbReference type="InParanoid" id="E4XJ81"/>
<protein>
    <submittedName>
        <fullName evidence="2">Uncharacterized protein</fullName>
    </submittedName>
</protein>
<gene>
    <name evidence="2" type="ORF">GSOID_T00012668001</name>
</gene>
<proteinExistence type="predicted"/>
<feature type="compositionally biased region" description="Basic residues" evidence="1">
    <location>
        <begin position="25"/>
        <end position="39"/>
    </location>
</feature>
<feature type="compositionally biased region" description="Pro residues" evidence="1">
    <location>
        <begin position="73"/>
        <end position="82"/>
    </location>
</feature>
<accession>E4XJ81</accession>
<keyword evidence="3" id="KW-1185">Reference proteome</keyword>
<dbReference type="EMBL" id="FN653058">
    <property type="protein sequence ID" value="CBY10524.1"/>
    <property type="molecule type" value="Genomic_DNA"/>
</dbReference>
<evidence type="ECO:0000256" key="1">
    <source>
        <dbReference type="SAM" id="MobiDB-lite"/>
    </source>
</evidence>
<evidence type="ECO:0000313" key="2">
    <source>
        <dbReference type="EMBL" id="CBY10524.1"/>
    </source>
</evidence>
<dbReference type="AlphaFoldDB" id="E4XJ81"/>
<name>E4XJ81_OIKDI</name>
<reference evidence="2" key="1">
    <citation type="journal article" date="2010" name="Science">
        <title>Plasticity of animal genome architecture unmasked by rapid evolution of a pelagic tunicate.</title>
        <authorList>
            <person name="Denoeud F."/>
            <person name="Henriet S."/>
            <person name="Mungpakdee S."/>
            <person name="Aury J.M."/>
            <person name="Da Silva C."/>
            <person name="Brinkmann H."/>
            <person name="Mikhaleva J."/>
            <person name="Olsen L.C."/>
            <person name="Jubin C."/>
            <person name="Canestro C."/>
            <person name="Bouquet J.M."/>
            <person name="Danks G."/>
            <person name="Poulain J."/>
            <person name="Campsteijn C."/>
            <person name="Adamski M."/>
            <person name="Cross I."/>
            <person name="Yadetie F."/>
            <person name="Muffato M."/>
            <person name="Louis A."/>
            <person name="Butcher S."/>
            <person name="Tsagkogeorga G."/>
            <person name="Konrad A."/>
            <person name="Singh S."/>
            <person name="Jensen M.F."/>
            <person name="Cong E.H."/>
            <person name="Eikeseth-Otteraa H."/>
            <person name="Noel B."/>
            <person name="Anthouard V."/>
            <person name="Porcel B.M."/>
            <person name="Kachouri-Lafond R."/>
            <person name="Nishino A."/>
            <person name="Ugolini M."/>
            <person name="Chourrout P."/>
            <person name="Nishida H."/>
            <person name="Aasland R."/>
            <person name="Huzurbazar S."/>
            <person name="Westhof E."/>
            <person name="Delsuc F."/>
            <person name="Lehrach H."/>
            <person name="Reinhardt R."/>
            <person name="Weissenbach J."/>
            <person name="Roy S.W."/>
            <person name="Artiguenave F."/>
            <person name="Postlethwait J.H."/>
            <person name="Manak J.R."/>
            <person name="Thompson E.M."/>
            <person name="Jaillon O."/>
            <person name="Du Pasquier L."/>
            <person name="Boudinot P."/>
            <person name="Liberles D.A."/>
            <person name="Volff J.N."/>
            <person name="Philippe H."/>
            <person name="Lenhard B."/>
            <person name="Roest Crollius H."/>
            <person name="Wincker P."/>
            <person name="Chourrout D."/>
        </authorList>
    </citation>
    <scope>NUCLEOTIDE SEQUENCE [LARGE SCALE GENOMIC DNA]</scope>
</reference>
<feature type="compositionally biased region" description="Basic and acidic residues" evidence="1">
    <location>
        <begin position="108"/>
        <end position="117"/>
    </location>
</feature>
<sequence length="277" mass="32874">MPRPKSVILVTSPKNRSQRTERSRNLRRYRRRSPLRRRERSPQRSRPSRRRFRAPSRDTEPRRSRTPKRRTPPRSPTPPLPSPLTSSSDEDEDVIMNFPIPKTPSDSPPREEPKEVRPPPPPPPKKRKEEVLLQITRHDVQNDVHDDDEIPNIVADYLRRENRRKRRAERKANRRRKKIREKILEDAAGNDVRLIKRDRGSILETHGRVVKLLTLLRHHAIRRRINSAQFWTTSKSKPLRVLITKLATGPFMCLFLNFINGLKQSYETKKKNQQQRQ</sequence>